<reference evidence="5" key="1">
    <citation type="submission" date="2009-08" db="EMBL/GenBank/DDBJ databases">
        <title>Annotation of Salpingoeca rosetta.</title>
        <authorList>
            <consortium name="The Broad Institute Genome Sequencing Platform"/>
            <person name="Russ C."/>
            <person name="Cuomo C."/>
            <person name="Burger G."/>
            <person name="Gray M.W."/>
            <person name="Holland P.W.H."/>
            <person name="King N."/>
            <person name="Lang F.B.F."/>
            <person name="Roger A.J."/>
            <person name="Ruiz-Trillo I."/>
            <person name="Young S.K."/>
            <person name="Zeng Q."/>
            <person name="Gargeya S."/>
            <person name="Alvarado L."/>
            <person name="Berlin A."/>
            <person name="Chapman S.B."/>
            <person name="Chen Z."/>
            <person name="Freedman E."/>
            <person name="Gellesch M."/>
            <person name="Goldberg J."/>
            <person name="Griggs A."/>
            <person name="Gujja S."/>
            <person name="Heilman E."/>
            <person name="Heiman D."/>
            <person name="Howarth C."/>
            <person name="Mehta T."/>
            <person name="Neiman D."/>
            <person name="Pearson M."/>
            <person name="Roberts A."/>
            <person name="Saif S."/>
            <person name="Shea T."/>
            <person name="Shenoy N."/>
            <person name="Sisk P."/>
            <person name="Stolte C."/>
            <person name="Sykes S."/>
            <person name="White J."/>
            <person name="Yandava C."/>
            <person name="Haas B."/>
            <person name="Nusbaum C."/>
            <person name="Birren B."/>
        </authorList>
    </citation>
    <scope>NUCLEOTIDE SEQUENCE [LARGE SCALE GENOMIC DNA]</scope>
    <source>
        <strain evidence="5">ATCC 50818</strain>
    </source>
</reference>
<dbReference type="RefSeq" id="XP_004995970.1">
    <property type="nucleotide sequence ID" value="XM_004995913.1"/>
</dbReference>
<dbReference type="InterPro" id="IPR001353">
    <property type="entry name" value="Proteasome_sua/b"/>
</dbReference>
<dbReference type="PANTHER" id="PTHR32194">
    <property type="entry name" value="METALLOPROTEASE TLDD"/>
    <property type="match status" value="1"/>
</dbReference>
<dbReference type="MEROPS" id="T01.984"/>
<dbReference type="PROSITE" id="PS51476">
    <property type="entry name" value="PROTEASOME_BETA_2"/>
    <property type="match status" value="1"/>
</dbReference>
<dbReference type="PROSITE" id="PS00854">
    <property type="entry name" value="PROTEASOME_BETA_1"/>
    <property type="match status" value="1"/>
</dbReference>
<dbReference type="Gene3D" id="3.60.20.10">
    <property type="entry name" value="Glutamine Phosphoribosylpyrophosphate, subunit 1, domain 1"/>
    <property type="match status" value="1"/>
</dbReference>
<evidence type="ECO:0000256" key="3">
    <source>
        <dbReference type="ARBA" id="ARBA00023242"/>
    </source>
</evidence>
<dbReference type="GO" id="GO:0005737">
    <property type="term" value="C:cytoplasm"/>
    <property type="evidence" value="ECO:0007669"/>
    <property type="project" value="UniProtKB-SubCell"/>
</dbReference>
<accession>F2U518</accession>
<organism evidence="6">
    <name type="scientific">Salpingoeca rosetta (strain ATCC 50818 / BSB-021)</name>
    <dbReference type="NCBI Taxonomy" id="946362"/>
    <lineage>
        <taxon>Eukaryota</taxon>
        <taxon>Choanoflagellata</taxon>
        <taxon>Craspedida</taxon>
        <taxon>Salpingoecidae</taxon>
        <taxon>Salpingoeca</taxon>
    </lineage>
</organism>
<dbReference type="GO" id="GO:0005634">
    <property type="term" value="C:nucleus"/>
    <property type="evidence" value="ECO:0007669"/>
    <property type="project" value="UniProtKB-SubCell"/>
</dbReference>
<dbReference type="EMBL" id="GL832961">
    <property type="protein sequence ID" value="EGD82734.1"/>
    <property type="molecule type" value="Genomic_DNA"/>
</dbReference>
<comment type="subcellular location">
    <subcellularLocation>
        <location evidence="4">Cytoplasm</location>
    </subcellularLocation>
    <subcellularLocation>
        <location evidence="4">Nucleus</location>
    </subcellularLocation>
</comment>
<evidence type="ECO:0000256" key="1">
    <source>
        <dbReference type="ARBA" id="ARBA00022490"/>
    </source>
</evidence>
<comment type="function">
    <text evidence="4">Component of the proteasome, a multicatalytic proteinase complex which is characterized by its ability to cleave peptides with Arg, Phe, Tyr, Leu, and Glu adjacent to the leaving group at neutral or slightly basic pH. The proteasome has an ATP-dependent proteolytic activity.</text>
</comment>
<evidence type="ECO:0000313" key="6">
    <source>
        <dbReference type="Proteomes" id="UP000007799"/>
    </source>
</evidence>
<gene>
    <name evidence="5" type="ORF">PTSG_03383</name>
</gene>
<keyword evidence="2 4" id="KW-0647">Proteasome</keyword>
<dbReference type="InterPro" id="IPR035206">
    <property type="entry name" value="Proteasome_beta2"/>
</dbReference>
<evidence type="ECO:0000256" key="2">
    <source>
        <dbReference type="ARBA" id="ARBA00022942"/>
    </source>
</evidence>
<dbReference type="eggNOG" id="KOG0177">
    <property type="taxonomic scope" value="Eukaryota"/>
</dbReference>
<dbReference type="STRING" id="946362.F2U518"/>
<dbReference type="InParanoid" id="F2U518"/>
<dbReference type="OrthoDB" id="268428at2759"/>
<evidence type="ECO:0000256" key="4">
    <source>
        <dbReference type="RuleBase" id="RU004203"/>
    </source>
</evidence>
<dbReference type="CDD" id="cd03758">
    <property type="entry name" value="proteasome_beta_type_2"/>
    <property type="match status" value="1"/>
</dbReference>
<name>F2U518_SALR5</name>
<dbReference type="InterPro" id="IPR023333">
    <property type="entry name" value="Proteasome_suB-type"/>
</dbReference>
<protein>
    <recommendedName>
        <fullName evidence="4">Proteasome subunit beta</fullName>
    </recommendedName>
</protein>
<comment type="similarity">
    <text evidence="4">Belongs to the peptidase T1B family.</text>
</comment>
<dbReference type="InterPro" id="IPR029055">
    <property type="entry name" value="Ntn_hydrolases_N"/>
</dbReference>
<dbReference type="Pfam" id="PF00227">
    <property type="entry name" value="Proteasome"/>
    <property type="match status" value="1"/>
</dbReference>
<keyword evidence="6" id="KW-1185">Reference proteome</keyword>
<dbReference type="InterPro" id="IPR016050">
    <property type="entry name" value="Proteasome_bsu_CS"/>
</dbReference>
<dbReference type="KEGG" id="sre:PTSG_03383"/>
<evidence type="ECO:0000313" key="5">
    <source>
        <dbReference type="EMBL" id="EGD82734.1"/>
    </source>
</evidence>
<dbReference type="GO" id="GO:0010498">
    <property type="term" value="P:proteasomal protein catabolic process"/>
    <property type="evidence" value="ECO:0007669"/>
    <property type="project" value="InterPro"/>
</dbReference>
<dbReference type="GO" id="GO:0005839">
    <property type="term" value="C:proteasome core complex"/>
    <property type="evidence" value="ECO:0007669"/>
    <property type="project" value="InterPro"/>
</dbReference>
<dbReference type="SUPFAM" id="SSF56235">
    <property type="entry name" value="N-terminal nucleophile aminohydrolases (Ntn hydrolases)"/>
    <property type="match status" value="1"/>
</dbReference>
<dbReference type="AlphaFoldDB" id="F2U518"/>
<sequence>MDFLIALVGKDFVLTAADSASARSIMRMKSDMDKMIPLSSHALMLLAGPVGDCSNFGDYIQANLKLQALTNGFEASTHATANYVRKNIADALRSRGAYQVNSLIAGVDEQDGPSLYYLDYLGTMVKVPYGAHGYGSFFTFATLDHHYREGMSLEEATDVLKKCFLEIKTRFLMNLDSFKVRVVDADGIREVEVAQP</sequence>
<dbReference type="FunFam" id="3.60.20.10:FF:000008">
    <property type="entry name" value="Proteasome subunit beta type-4"/>
    <property type="match status" value="1"/>
</dbReference>
<keyword evidence="3 4" id="KW-0539">Nucleus</keyword>
<dbReference type="FunCoup" id="F2U518">
    <property type="interactions" value="1011"/>
</dbReference>
<comment type="subunit">
    <text evidence="4">Component of the proteasome complex.</text>
</comment>
<dbReference type="OMA" id="MKRDHDK"/>
<proteinExistence type="inferred from homology"/>
<dbReference type="Proteomes" id="UP000007799">
    <property type="component" value="Unassembled WGS sequence"/>
</dbReference>
<keyword evidence="1 4" id="KW-0963">Cytoplasm</keyword>
<dbReference type="PANTHER" id="PTHR32194:SF2">
    <property type="entry name" value="PROTEASOME SUBUNIT BETA TYPE-1"/>
    <property type="match status" value="1"/>
</dbReference>
<dbReference type="GeneID" id="16076557"/>